<comment type="caution">
    <text evidence="2">The sequence shown here is derived from an EMBL/GenBank/DDBJ whole genome shotgun (WGS) entry which is preliminary data.</text>
</comment>
<gene>
    <name evidence="2" type="ORF">WIS52_14955</name>
</gene>
<evidence type="ECO:0000313" key="2">
    <source>
        <dbReference type="EMBL" id="MEQ3551771.1"/>
    </source>
</evidence>
<feature type="region of interest" description="Disordered" evidence="1">
    <location>
        <begin position="1"/>
        <end position="26"/>
    </location>
</feature>
<dbReference type="EMBL" id="JBEDNQ010000005">
    <property type="protein sequence ID" value="MEQ3551771.1"/>
    <property type="molecule type" value="Genomic_DNA"/>
</dbReference>
<accession>A0ABV1KBC0</accession>
<protein>
    <submittedName>
        <fullName evidence="2">Uncharacterized protein</fullName>
    </submittedName>
</protein>
<evidence type="ECO:0000313" key="3">
    <source>
        <dbReference type="Proteomes" id="UP001494902"/>
    </source>
</evidence>
<proteinExistence type="predicted"/>
<evidence type="ECO:0000256" key="1">
    <source>
        <dbReference type="SAM" id="MobiDB-lite"/>
    </source>
</evidence>
<organism evidence="2 3">
    <name type="scientific">Pseudonocardia nematodicida</name>
    <dbReference type="NCBI Taxonomy" id="1206997"/>
    <lineage>
        <taxon>Bacteria</taxon>
        <taxon>Bacillati</taxon>
        <taxon>Actinomycetota</taxon>
        <taxon>Actinomycetes</taxon>
        <taxon>Pseudonocardiales</taxon>
        <taxon>Pseudonocardiaceae</taxon>
        <taxon>Pseudonocardia</taxon>
    </lineage>
</organism>
<dbReference type="Proteomes" id="UP001494902">
    <property type="component" value="Unassembled WGS sequence"/>
</dbReference>
<keyword evidence="3" id="KW-1185">Reference proteome</keyword>
<name>A0ABV1KBC0_9PSEU</name>
<dbReference type="RefSeq" id="WP_349298841.1">
    <property type="nucleotide sequence ID" value="NZ_JBEDNQ010000005.1"/>
</dbReference>
<sequence>MSSEHYPGIPEEIGPQPDHGREPYADQMFPYPGELPIGVSHERFGDRAEEIGYLVQLANFIDELVNDPVHGRQQGVDSATDLLGWYGRQVAINDPAHARNVIEALEWHGNRQAAFYVARDIRVQLGLPPLDLDDRGFAG</sequence>
<reference evidence="2 3" key="1">
    <citation type="submission" date="2024-03" db="EMBL/GenBank/DDBJ databases">
        <title>Draft genome sequence of Pseudonocardia nematodicida JCM 31783.</title>
        <authorList>
            <person name="Butdee W."/>
            <person name="Duangmal K."/>
        </authorList>
    </citation>
    <scope>NUCLEOTIDE SEQUENCE [LARGE SCALE GENOMIC DNA]</scope>
    <source>
        <strain evidence="2 3">JCM 31783</strain>
    </source>
</reference>